<feature type="domain" description="Methyl-accepting transducer" evidence="6">
    <location>
        <begin position="382"/>
        <end position="618"/>
    </location>
</feature>
<keyword evidence="5" id="KW-1133">Transmembrane helix</keyword>
<evidence type="ECO:0000313" key="9">
    <source>
        <dbReference type="Proteomes" id="UP000503840"/>
    </source>
</evidence>
<comment type="similarity">
    <text evidence="3">Belongs to the methyl-accepting chemotaxis (MCP) protein family.</text>
</comment>
<dbReference type="GO" id="GO:0016020">
    <property type="term" value="C:membrane"/>
    <property type="evidence" value="ECO:0007669"/>
    <property type="project" value="UniProtKB-SubCell"/>
</dbReference>
<reference evidence="8 9" key="1">
    <citation type="submission" date="2020-05" db="EMBL/GenBank/DDBJ databases">
        <title>Draft genome sequence of Desulfovibrio sp. strain HN2T.</title>
        <authorList>
            <person name="Ueno A."/>
            <person name="Tamazawa S."/>
            <person name="Tamamura S."/>
            <person name="Murakami T."/>
            <person name="Kiyama T."/>
            <person name="Inomata H."/>
            <person name="Amano Y."/>
            <person name="Miyakawa K."/>
            <person name="Tamaki H."/>
            <person name="Naganuma T."/>
            <person name="Kaneko K."/>
        </authorList>
    </citation>
    <scope>NUCLEOTIDE SEQUENCE [LARGE SCALE GENOMIC DNA]</scope>
    <source>
        <strain evidence="8 9">HN2</strain>
    </source>
</reference>
<comment type="caution">
    <text evidence="8">The sequence shown here is derived from an EMBL/GenBank/DDBJ whole genome shotgun (WGS) entry which is preliminary data.</text>
</comment>
<dbReference type="PROSITE" id="PS50885">
    <property type="entry name" value="HAMP"/>
    <property type="match status" value="1"/>
</dbReference>
<evidence type="ECO:0000256" key="2">
    <source>
        <dbReference type="ARBA" id="ARBA00023224"/>
    </source>
</evidence>
<dbReference type="Pfam" id="PF00015">
    <property type="entry name" value="MCPsignal"/>
    <property type="match status" value="1"/>
</dbReference>
<dbReference type="FunFam" id="1.10.287.950:FF:000001">
    <property type="entry name" value="Methyl-accepting chemotaxis sensory transducer"/>
    <property type="match status" value="1"/>
</dbReference>
<feature type="domain" description="HAMP" evidence="7">
    <location>
        <begin position="283"/>
        <end position="335"/>
    </location>
</feature>
<dbReference type="PROSITE" id="PS50111">
    <property type="entry name" value="CHEMOTAXIS_TRANSDUC_2"/>
    <property type="match status" value="1"/>
</dbReference>
<dbReference type="Proteomes" id="UP000503840">
    <property type="component" value="Unassembled WGS sequence"/>
</dbReference>
<dbReference type="AlphaFoldDB" id="A0A7J0BIT9"/>
<dbReference type="PANTHER" id="PTHR32089">
    <property type="entry name" value="METHYL-ACCEPTING CHEMOTAXIS PROTEIN MCPB"/>
    <property type="match status" value="1"/>
</dbReference>
<dbReference type="EMBL" id="BLVO01000013">
    <property type="protein sequence ID" value="GFM33683.1"/>
    <property type="molecule type" value="Genomic_DNA"/>
</dbReference>
<dbReference type="InterPro" id="IPR004089">
    <property type="entry name" value="MCPsignal_dom"/>
</dbReference>
<dbReference type="SMART" id="SM00283">
    <property type="entry name" value="MA"/>
    <property type="match status" value="1"/>
</dbReference>
<evidence type="ECO:0000313" key="8">
    <source>
        <dbReference type="EMBL" id="GFM33683.1"/>
    </source>
</evidence>
<keyword evidence="2 4" id="KW-0807">Transducer</keyword>
<dbReference type="GO" id="GO:0006935">
    <property type="term" value="P:chemotaxis"/>
    <property type="evidence" value="ECO:0007669"/>
    <property type="project" value="UniProtKB-ARBA"/>
</dbReference>
<evidence type="ECO:0000256" key="3">
    <source>
        <dbReference type="ARBA" id="ARBA00029447"/>
    </source>
</evidence>
<keyword evidence="9" id="KW-1185">Reference proteome</keyword>
<protein>
    <recommendedName>
        <fullName evidence="10">Methyl-accepting chemotaxis protein</fullName>
    </recommendedName>
</protein>
<organism evidence="8 9">
    <name type="scientific">Desulfovibrio subterraneus</name>
    <dbReference type="NCBI Taxonomy" id="2718620"/>
    <lineage>
        <taxon>Bacteria</taxon>
        <taxon>Pseudomonadati</taxon>
        <taxon>Thermodesulfobacteriota</taxon>
        <taxon>Desulfovibrionia</taxon>
        <taxon>Desulfovibrionales</taxon>
        <taxon>Desulfovibrionaceae</taxon>
        <taxon>Desulfovibrio</taxon>
    </lineage>
</organism>
<proteinExistence type="inferred from homology"/>
<feature type="transmembrane region" description="Helical" evidence="5">
    <location>
        <begin position="6"/>
        <end position="24"/>
    </location>
</feature>
<dbReference type="SUPFAM" id="SSF58104">
    <property type="entry name" value="Methyl-accepting chemotaxis protein (MCP) signaling domain"/>
    <property type="match status" value="1"/>
</dbReference>
<dbReference type="InterPro" id="IPR032255">
    <property type="entry name" value="HBM"/>
</dbReference>
<evidence type="ECO:0000259" key="6">
    <source>
        <dbReference type="PROSITE" id="PS50111"/>
    </source>
</evidence>
<dbReference type="RefSeq" id="WP_174405323.1">
    <property type="nucleotide sequence ID" value="NZ_BLVO01000013.1"/>
</dbReference>
<evidence type="ECO:0000256" key="4">
    <source>
        <dbReference type="PROSITE-ProRule" id="PRU00284"/>
    </source>
</evidence>
<dbReference type="CDD" id="cd11386">
    <property type="entry name" value="MCP_signal"/>
    <property type="match status" value="1"/>
</dbReference>
<evidence type="ECO:0000256" key="1">
    <source>
        <dbReference type="ARBA" id="ARBA00004370"/>
    </source>
</evidence>
<sequence>MSIKFKLYLTGIVALVGLGLVFIINEIGARQIDRAFQVAHTIQQSEVHLLQARRNEKDFLARKNLEYRKKLDNIVDMSLEELSAVAAAEPEMAAEANNVSSQMQLYKEQFAALTDLVVQLGLSEDKGLSGSLRDAIHKAEAIISAQNDNELLALMLTLRRHEKDYMLRSNVKYIDKFKTDHSKMLGVLNASTAYPEQTKAEMLKYMDAYLVAFTNYASTAEQATASLENLRKTAGSVEPALEQLVEEIQAIIDAQRASTARVTVIVESATALLLALLIFWVIRSIVGNVTALQFASRKVAKGDYDACAQISFTGELESLRLDIVSMVQELKRNMEIAAEKERHALEQSGMAKTAMEEAHKEKEHASALLTTMKDVAAQAAAIAGELTSASDELSAQSAIINEGAELQKQQTEEVATAMEQMNATVLDVSSNASHAAEGAEEARRHALSGASIVDNVIQATTEAHTKSVALTSSLDELGERAQAIGQIMSVITDIADQTNLLALNAAIEAARAGEAGRGFAVVADEVRKLAEKTMNATGEVRNAITGIQEGTKNNIDAMHQASEVVRKSTELTKTAGESLSSIVQITNTTADQMRSIATASEEQSATSEQITRSTEEISSIAEKTSQNTELATEAIHRLNTLIQKLNGLITRLNAV</sequence>
<dbReference type="PANTHER" id="PTHR32089:SF112">
    <property type="entry name" value="LYSOZYME-LIKE PROTEIN-RELATED"/>
    <property type="match status" value="1"/>
</dbReference>
<keyword evidence="5" id="KW-0812">Transmembrane</keyword>
<keyword evidence="5" id="KW-0472">Membrane</keyword>
<evidence type="ECO:0000256" key="5">
    <source>
        <dbReference type="SAM" id="Phobius"/>
    </source>
</evidence>
<dbReference type="GO" id="GO:0007165">
    <property type="term" value="P:signal transduction"/>
    <property type="evidence" value="ECO:0007669"/>
    <property type="project" value="UniProtKB-KW"/>
</dbReference>
<dbReference type="Gene3D" id="1.10.287.950">
    <property type="entry name" value="Methyl-accepting chemotaxis protein"/>
    <property type="match status" value="1"/>
</dbReference>
<dbReference type="InterPro" id="IPR003660">
    <property type="entry name" value="HAMP_dom"/>
</dbReference>
<evidence type="ECO:0000259" key="7">
    <source>
        <dbReference type="PROSITE" id="PS50885"/>
    </source>
</evidence>
<evidence type="ECO:0008006" key="10">
    <source>
        <dbReference type="Google" id="ProtNLM"/>
    </source>
</evidence>
<dbReference type="Gene3D" id="6.10.340.10">
    <property type="match status" value="1"/>
</dbReference>
<name>A0A7J0BIT9_9BACT</name>
<comment type="subcellular location">
    <subcellularLocation>
        <location evidence="1">Membrane</location>
    </subcellularLocation>
</comment>
<gene>
    <name evidence="8" type="ORF">DSM101010T_20480</name>
</gene>
<accession>A0A7J0BIT9</accession>
<dbReference type="SMART" id="SM01358">
    <property type="entry name" value="HBM"/>
    <property type="match status" value="1"/>
</dbReference>